<dbReference type="PROSITE" id="PS00615">
    <property type="entry name" value="C_TYPE_LECTIN_1"/>
    <property type="match status" value="1"/>
</dbReference>
<feature type="domain" description="C-type lectin" evidence="5">
    <location>
        <begin position="175"/>
        <end position="302"/>
    </location>
</feature>
<dbReference type="PROSITE" id="PS50041">
    <property type="entry name" value="C_TYPE_LECTIN_2"/>
    <property type="match status" value="1"/>
</dbReference>
<dbReference type="CDD" id="cd03590">
    <property type="entry name" value="CLECT_DC-SIGN_like"/>
    <property type="match status" value="1"/>
</dbReference>
<evidence type="ECO:0000259" key="5">
    <source>
        <dbReference type="PROSITE" id="PS50041"/>
    </source>
</evidence>
<organism evidence="6 7">
    <name type="scientific">Channa striata</name>
    <name type="common">Snakehead murrel</name>
    <name type="synonym">Ophicephalus striatus</name>
    <dbReference type="NCBI Taxonomy" id="64152"/>
    <lineage>
        <taxon>Eukaryota</taxon>
        <taxon>Metazoa</taxon>
        <taxon>Chordata</taxon>
        <taxon>Craniata</taxon>
        <taxon>Vertebrata</taxon>
        <taxon>Euteleostomi</taxon>
        <taxon>Actinopterygii</taxon>
        <taxon>Neopterygii</taxon>
        <taxon>Teleostei</taxon>
        <taxon>Neoteleostei</taxon>
        <taxon>Acanthomorphata</taxon>
        <taxon>Anabantaria</taxon>
        <taxon>Anabantiformes</taxon>
        <taxon>Channoidei</taxon>
        <taxon>Channidae</taxon>
        <taxon>Channa</taxon>
    </lineage>
</organism>
<keyword evidence="4" id="KW-1133">Transmembrane helix</keyword>
<protein>
    <recommendedName>
        <fullName evidence="5">C-type lectin domain-containing protein</fullName>
    </recommendedName>
</protein>
<dbReference type="SUPFAM" id="SSF56436">
    <property type="entry name" value="C-type lectin-like"/>
    <property type="match status" value="1"/>
</dbReference>
<keyword evidence="2" id="KW-1015">Disulfide bond</keyword>
<keyword evidence="4" id="KW-0472">Membrane</keyword>
<evidence type="ECO:0000256" key="4">
    <source>
        <dbReference type="SAM" id="Phobius"/>
    </source>
</evidence>
<dbReference type="GO" id="GO:0030246">
    <property type="term" value="F:carbohydrate binding"/>
    <property type="evidence" value="ECO:0007669"/>
    <property type="project" value="UniProtKB-KW"/>
</dbReference>
<dbReference type="AlphaFoldDB" id="A0AA88LXD6"/>
<dbReference type="Proteomes" id="UP001187415">
    <property type="component" value="Unassembled WGS sequence"/>
</dbReference>
<comment type="caution">
    <text evidence="6">The sequence shown here is derived from an EMBL/GenBank/DDBJ whole genome shotgun (WGS) entry which is preliminary data.</text>
</comment>
<dbReference type="EMBL" id="JAUPFM010000016">
    <property type="protein sequence ID" value="KAK2826126.1"/>
    <property type="molecule type" value="Genomic_DNA"/>
</dbReference>
<keyword evidence="4" id="KW-0812">Transmembrane</keyword>
<sequence length="321" mass="36645">MDRRGISGFNSDTGFDKLICEDDLNNEESSHCPPSNPGRRQVSMPSMTPSRLAAVSLVVLAVILLIVDISLGVHYNKLTDTHLTTEDVERISSDMKNLQDTYKTSVNTTKYVQKQLASEMNRQKPTNWELEHQKKRQTDYEAQIDKITKDIASMRSHLPMINNGCRQCPPGWILMNSVCYYFSFSDTAGVKTWQKARQFCQMHGGDLAVLDSKDKESSTVSVLINNQDFSLPLNGFWIGLRDLQEEGTWKWVDGKELVEGYWNDGEPNDIDNEDCAAVYPRENFFKAWNDVGCRFPMKWICEKAPNPQVKTLCLLFICLHN</sequence>
<evidence type="ECO:0000313" key="7">
    <source>
        <dbReference type="Proteomes" id="UP001187415"/>
    </source>
</evidence>
<dbReference type="InterPro" id="IPR050111">
    <property type="entry name" value="C-type_lectin/snaclec_domain"/>
</dbReference>
<reference evidence="6" key="1">
    <citation type="submission" date="2023-07" db="EMBL/GenBank/DDBJ databases">
        <title>Chromosome-level Genome Assembly of Striped Snakehead (Channa striata).</title>
        <authorList>
            <person name="Liu H."/>
        </authorList>
    </citation>
    <scope>NUCLEOTIDE SEQUENCE</scope>
    <source>
        <strain evidence="6">Gz</strain>
        <tissue evidence="6">Muscle</tissue>
    </source>
</reference>
<accession>A0AA88LXD6</accession>
<dbReference type="InterPro" id="IPR001304">
    <property type="entry name" value="C-type_lectin-like"/>
</dbReference>
<dbReference type="Pfam" id="PF00059">
    <property type="entry name" value="Lectin_C"/>
    <property type="match status" value="1"/>
</dbReference>
<dbReference type="Gene3D" id="3.10.100.10">
    <property type="entry name" value="Mannose-Binding Protein A, subunit A"/>
    <property type="match status" value="1"/>
</dbReference>
<dbReference type="SMART" id="SM00034">
    <property type="entry name" value="CLECT"/>
    <property type="match status" value="1"/>
</dbReference>
<evidence type="ECO:0000256" key="3">
    <source>
        <dbReference type="SAM" id="MobiDB-lite"/>
    </source>
</evidence>
<feature type="transmembrane region" description="Helical" evidence="4">
    <location>
        <begin position="52"/>
        <end position="75"/>
    </location>
</feature>
<dbReference type="InterPro" id="IPR016186">
    <property type="entry name" value="C-type_lectin-like/link_sf"/>
</dbReference>
<name>A0AA88LXD6_CHASR</name>
<evidence type="ECO:0000313" key="6">
    <source>
        <dbReference type="EMBL" id="KAK2826126.1"/>
    </source>
</evidence>
<keyword evidence="1" id="KW-0430">Lectin</keyword>
<dbReference type="InterPro" id="IPR033989">
    <property type="entry name" value="CD209-like_CTLD"/>
</dbReference>
<evidence type="ECO:0000256" key="2">
    <source>
        <dbReference type="ARBA" id="ARBA00023157"/>
    </source>
</evidence>
<dbReference type="InterPro" id="IPR016187">
    <property type="entry name" value="CTDL_fold"/>
</dbReference>
<gene>
    <name evidence="6" type="ORF">Q5P01_020340</name>
</gene>
<proteinExistence type="predicted"/>
<evidence type="ECO:0000256" key="1">
    <source>
        <dbReference type="ARBA" id="ARBA00022734"/>
    </source>
</evidence>
<dbReference type="InterPro" id="IPR018378">
    <property type="entry name" value="C-type_lectin_CS"/>
</dbReference>
<dbReference type="PANTHER" id="PTHR22803">
    <property type="entry name" value="MANNOSE, PHOSPHOLIPASE, LECTIN RECEPTOR RELATED"/>
    <property type="match status" value="1"/>
</dbReference>
<keyword evidence="7" id="KW-1185">Reference proteome</keyword>
<feature type="region of interest" description="Disordered" evidence="3">
    <location>
        <begin position="26"/>
        <end position="45"/>
    </location>
</feature>